<dbReference type="RefSeq" id="WP_172594872.1">
    <property type="nucleotide sequence ID" value="NZ_JBGNXI010000008.1"/>
</dbReference>
<dbReference type="KEGG" id="nani:NCTC12227_01694"/>
<dbReference type="GO" id="GO:0004823">
    <property type="term" value="F:leucine-tRNA ligase activity"/>
    <property type="evidence" value="ECO:0007669"/>
    <property type="project" value="UniProtKB-EC"/>
</dbReference>
<evidence type="ECO:0000313" key="3">
    <source>
        <dbReference type="Proteomes" id="UP000268229"/>
    </source>
</evidence>
<accession>A0A3S4YBL7</accession>
<keyword evidence="3" id="KW-1185">Reference proteome</keyword>
<dbReference type="EMBL" id="LR134516">
    <property type="protein sequence ID" value="VEJ21927.1"/>
    <property type="molecule type" value="Genomic_DNA"/>
</dbReference>
<protein>
    <submittedName>
        <fullName evidence="2">Leucyl-tRNA synthetase (Leucine-tRNA ligase LeuRS)</fullName>
        <ecNumber evidence="2">6.1.1.4</ecNumber>
    </submittedName>
</protein>
<evidence type="ECO:0000313" key="2">
    <source>
        <dbReference type="EMBL" id="VEJ21927.1"/>
    </source>
</evidence>
<evidence type="ECO:0000256" key="1">
    <source>
        <dbReference type="SAM" id="MobiDB-lite"/>
    </source>
</evidence>
<name>A0A3S4YBL7_9NEIS</name>
<keyword evidence="2" id="KW-0436">Ligase</keyword>
<feature type="region of interest" description="Disordered" evidence="1">
    <location>
        <begin position="44"/>
        <end position="68"/>
    </location>
</feature>
<proteinExistence type="predicted"/>
<feature type="compositionally biased region" description="Polar residues" evidence="1">
    <location>
        <begin position="45"/>
        <end position="57"/>
    </location>
</feature>
<organism evidence="2 3">
    <name type="scientific">Neisseria animaloris</name>
    <dbReference type="NCBI Taxonomy" id="326522"/>
    <lineage>
        <taxon>Bacteria</taxon>
        <taxon>Pseudomonadati</taxon>
        <taxon>Pseudomonadota</taxon>
        <taxon>Betaproteobacteria</taxon>
        <taxon>Neisseriales</taxon>
        <taxon>Neisseriaceae</taxon>
        <taxon>Neisseria</taxon>
    </lineage>
</organism>
<dbReference type="STRING" id="326522.BWD08_09775"/>
<sequence length="68" mass="7651">MQEQYQPSAVEPAAQTKWDEARLFNVAEDAPKLKYLLPHHVPLPQRQTAHETPSSTAKFPPSTAALKR</sequence>
<dbReference type="AlphaFoldDB" id="A0A3S4YBL7"/>
<dbReference type="Proteomes" id="UP000268229">
    <property type="component" value="Chromosome"/>
</dbReference>
<gene>
    <name evidence="2" type="primary">leuS_1</name>
    <name evidence="2" type="ORF">NCTC12227_01694</name>
</gene>
<dbReference type="EC" id="6.1.1.4" evidence="2"/>
<keyword evidence="2" id="KW-0030">Aminoacyl-tRNA synthetase</keyword>
<reference evidence="2 3" key="1">
    <citation type="submission" date="2018-12" db="EMBL/GenBank/DDBJ databases">
        <authorList>
            <consortium name="Pathogen Informatics"/>
        </authorList>
    </citation>
    <scope>NUCLEOTIDE SEQUENCE [LARGE SCALE GENOMIC DNA]</scope>
    <source>
        <strain evidence="2 3">NCTC12227</strain>
    </source>
</reference>